<feature type="region of interest" description="Disordered" evidence="5">
    <location>
        <begin position="421"/>
        <end position="591"/>
    </location>
</feature>
<dbReference type="InterPro" id="IPR036322">
    <property type="entry name" value="WD40_repeat_dom_sf"/>
</dbReference>
<feature type="compositionally biased region" description="Acidic residues" evidence="5">
    <location>
        <begin position="580"/>
        <end position="591"/>
    </location>
</feature>
<dbReference type="GO" id="GO:0006914">
    <property type="term" value="P:autophagy"/>
    <property type="evidence" value="ECO:0007669"/>
    <property type="project" value="UniProtKB-KW"/>
</dbReference>
<feature type="compositionally biased region" description="Pro residues" evidence="5">
    <location>
        <begin position="507"/>
        <end position="519"/>
    </location>
</feature>
<dbReference type="SMART" id="SM00320">
    <property type="entry name" value="WD40"/>
    <property type="match status" value="3"/>
</dbReference>
<keyword evidence="2" id="KW-0677">Repeat</keyword>
<evidence type="ECO:0000256" key="1">
    <source>
        <dbReference type="ARBA" id="ARBA00022574"/>
    </source>
</evidence>
<accession>A0A914H4I4</accession>
<dbReference type="GO" id="GO:0005737">
    <property type="term" value="C:cytoplasm"/>
    <property type="evidence" value="ECO:0007669"/>
    <property type="project" value="UniProtKB-ARBA"/>
</dbReference>
<evidence type="ECO:0000256" key="2">
    <source>
        <dbReference type="ARBA" id="ARBA00022737"/>
    </source>
</evidence>
<dbReference type="SUPFAM" id="SSF50978">
    <property type="entry name" value="WD40 repeat-like"/>
    <property type="match status" value="1"/>
</dbReference>
<dbReference type="InterPro" id="IPR001680">
    <property type="entry name" value="WD40_rpt"/>
</dbReference>
<dbReference type="WBParaSite" id="Gr19_v10_g13916.t2">
    <property type="protein sequence ID" value="Gr19_v10_g13916.t2"/>
    <property type="gene ID" value="Gr19_v10_g13916"/>
</dbReference>
<proteinExistence type="inferred from homology"/>
<protein>
    <submittedName>
        <fullName evidence="7">WD repeat domain phosphoinositide-interacting protein 2</fullName>
    </submittedName>
</protein>
<name>A0A914H4I4_GLORO</name>
<keyword evidence="6" id="KW-1185">Reference proteome</keyword>
<dbReference type="PANTHER" id="PTHR11227">
    <property type="entry name" value="WD-REPEAT PROTEIN INTERACTING WITH PHOSPHOINOSIDES WIPI -RELATED"/>
    <property type="match status" value="1"/>
</dbReference>
<feature type="compositionally biased region" description="Polar residues" evidence="5">
    <location>
        <begin position="528"/>
        <end position="537"/>
    </location>
</feature>
<feature type="compositionally biased region" description="Low complexity" evidence="5">
    <location>
        <begin position="488"/>
        <end position="502"/>
    </location>
</feature>
<evidence type="ECO:0000256" key="3">
    <source>
        <dbReference type="ARBA" id="ARBA00023006"/>
    </source>
</evidence>
<feature type="compositionally biased region" description="Low complexity" evidence="5">
    <location>
        <begin position="449"/>
        <end position="481"/>
    </location>
</feature>
<evidence type="ECO:0000256" key="4">
    <source>
        <dbReference type="ARBA" id="ARBA00025740"/>
    </source>
</evidence>
<dbReference type="InterPro" id="IPR015943">
    <property type="entry name" value="WD40/YVTN_repeat-like_dom_sf"/>
</dbReference>
<dbReference type="Pfam" id="PF21032">
    <property type="entry name" value="PROPPIN"/>
    <property type="match status" value="1"/>
</dbReference>
<organism evidence="6 7">
    <name type="scientific">Globodera rostochiensis</name>
    <name type="common">Golden nematode worm</name>
    <name type="synonym">Heterodera rostochiensis</name>
    <dbReference type="NCBI Taxonomy" id="31243"/>
    <lineage>
        <taxon>Eukaryota</taxon>
        <taxon>Metazoa</taxon>
        <taxon>Ecdysozoa</taxon>
        <taxon>Nematoda</taxon>
        <taxon>Chromadorea</taxon>
        <taxon>Rhabditida</taxon>
        <taxon>Tylenchina</taxon>
        <taxon>Tylenchomorpha</taxon>
        <taxon>Tylenchoidea</taxon>
        <taxon>Heteroderidae</taxon>
        <taxon>Heteroderinae</taxon>
        <taxon>Globodera</taxon>
    </lineage>
</organism>
<evidence type="ECO:0000313" key="6">
    <source>
        <dbReference type="Proteomes" id="UP000887572"/>
    </source>
</evidence>
<feature type="compositionally biased region" description="Polar residues" evidence="5">
    <location>
        <begin position="558"/>
        <end position="567"/>
    </location>
</feature>
<dbReference type="InterPro" id="IPR048720">
    <property type="entry name" value="PROPPIN"/>
</dbReference>
<dbReference type="AlphaFoldDB" id="A0A914H4I4"/>
<keyword evidence="3" id="KW-0072">Autophagy</keyword>
<dbReference type="Gene3D" id="2.130.10.10">
    <property type="entry name" value="YVTN repeat-like/Quinoprotein amine dehydrogenase"/>
    <property type="match status" value="1"/>
</dbReference>
<dbReference type="Proteomes" id="UP000887572">
    <property type="component" value="Unplaced"/>
</dbReference>
<evidence type="ECO:0000256" key="5">
    <source>
        <dbReference type="SAM" id="MobiDB-lite"/>
    </source>
</evidence>
<comment type="similarity">
    <text evidence="4">Belongs to the WD repeat PROPPIN family.</text>
</comment>
<keyword evidence="1" id="KW-0853">WD repeat</keyword>
<reference evidence="7" key="1">
    <citation type="submission" date="2022-11" db="UniProtKB">
        <authorList>
            <consortium name="WormBaseParasite"/>
        </authorList>
    </citation>
    <scope>IDENTIFICATION</scope>
</reference>
<evidence type="ECO:0000313" key="7">
    <source>
        <dbReference type="WBParaSite" id="Gr19_v10_g13916.t2"/>
    </source>
</evidence>
<sequence length="591" mass="64633">MFSAASGFVANQAITSALWNIAESGVHQAEYLVHNYLLPPSTTDNGMDPQQQTQPKKIYYVSFNQDSTCLAVGHDDGYSFYNLRSLDRLEKISDSRVPERACVVEKLYSTSLTCVVSMKSTRKLQVYLKVFHSKMENEICSHTYASSIIAVRMNRKRVVVCLEDTIHIHNIRDMKIMHMLKDTPPNPNGIIDLSNDDTNCFLAFPCSSSTGHVHIFDAENLNTMCQITAHDGVLAAIRFNPEGNKMATASEKGTVIRVFSIPNGERLYEFTRGVTRYAQINSLAFSHDSRYLCLSSNTETVHLFALLTPLEQQQAYHHHHHQCQKSDDASQEGLGGWVSYLSQQASAYLPQHVNELMLREKSTATARLPILGTRTVVAIPQIKGVDYLMVASQEGYLFCYSMPTESNAECNLMRQYRIGPPRAGGTEAGDQQEAGEDGCCIEGTPVSIRSGQRQSRGSESEQPAKTTAAAAQTPTRASMRAGSGGGSSSSLSSASAVAPSVAKQHSVPPPPLPPNPPKRNIPSSKSSTPVKETSKANANPFDMEDMLIAPLEDDGESDLTNPDMASTESDHLNIVAPPADLDDLDEFPPLA</sequence>